<evidence type="ECO:0000256" key="2">
    <source>
        <dbReference type="ARBA" id="ARBA00022448"/>
    </source>
</evidence>
<dbReference type="RefSeq" id="WP_146988844.1">
    <property type="nucleotide sequence ID" value="NZ_CP042392.1"/>
</dbReference>
<accession>A0A5B8TED2</accession>
<organism evidence="9 10">
    <name type="scientific">Loigolactobacillus coryniformis</name>
    <dbReference type="NCBI Taxonomy" id="1610"/>
    <lineage>
        <taxon>Bacteria</taxon>
        <taxon>Bacillati</taxon>
        <taxon>Bacillota</taxon>
        <taxon>Bacilli</taxon>
        <taxon>Lactobacillales</taxon>
        <taxon>Lactobacillaceae</taxon>
        <taxon>Loigolactobacillus</taxon>
    </lineage>
</organism>
<feature type="transmembrane region" description="Helical" evidence="7">
    <location>
        <begin position="463"/>
        <end position="485"/>
    </location>
</feature>
<evidence type="ECO:0000313" key="10">
    <source>
        <dbReference type="Proteomes" id="UP000321772"/>
    </source>
</evidence>
<feature type="transmembrane region" description="Helical" evidence="7">
    <location>
        <begin position="404"/>
        <end position="424"/>
    </location>
</feature>
<dbReference type="InterPro" id="IPR004638">
    <property type="entry name" value="EmrB-like"/>
</dbReference>
<feature type="transmembrane region" description="Helical" evidence="7">
    <location>
        <begin position="12"/>
        <end position="33"/>
    </location>
</feature>
<sequence>MSTKAQKLPRSVMTVAWVLVLGAMAPLLDSTMINIAIHNLVHDLNSSVTTVQWTITCYLLATGIAVPFSSWLLNKFNGKHVFLAGEVLFAVGSVLSALSPNIQWLIGARVIQGFAGGLIIPLLTTLLVQTAGAAAMGQMMATVGLPMILGPLFGPVLGGIIIKYLSWHWIFWVNVPVGLISILLILWKMPDYPAQNKAAKMDFVGIILLASTTTSMIYGIVKASKLANFTNQTTLTFLGGGLLVLVFYIIWAALRKEKAVLPLNLFTHASFNGAGLGLLIAGTVLNGAMLLLPLFFQDVRGMTVMTAGLALIPQGVGMLVSRTLTGRLTDSIGAKYVVLVSLLITFVGTLPFYWFDAHTAYWLIAAVLVVRGVGAGGILMPLMADAYTGMSHQQVPAASIGSRIIQNVGSAFGSALIATIVTAYSNAHVKTFQQQFANGHFHIPAVQQATFARQHLVAIRLHAFQYGFLVTAIAALVIVLPAALLTNKMNSKQAS</sequence>
<feature type="transmembrane region" description="Helical" evidence="7">
    <location>
        <begin position="140"/>
        <end position="162"/>
    </location>
</feature>
<dbReference type="Pfam" id="PF07690">
    <property type="entry name" value="MFS_1"/>
    <property type="match status" value="1"/>
</dbReference>
<feature type="transmembrane region" description="Helical" evidence="7">
    <location>
        <begin position="275"/>
        <end position="296"/>
    </location>
</feature>
<dbReference type="PANTHER" id="PTHR23501:SF1">
    <property type="entry name" value="TRANSPORT PROTEIN HSRA-RELATED"/>
    <property type="match status" value="1"/>
</dbReference>
<evidence type="ECO:0000259" key="8">
    <source>
        <dbReference type="PROSITE" id="PS50850"/>
    </source>
</evidence>
<dbReference type="CDD" id="cd17503">
    <property type="entry name" value="MFS_LmrB_MDR_like"/>
    <property type="match status" value="1"/>
</dbReference>
<dbReference type="InterPro" id="IPR036259">
    <property type="entry name" value="MFS_trans_sf"/>
</dbReference>
<feature type="transmembrane region" description="Helical" evidence="7">
    <location>
        <begin position="361"/>
        <end position="383"/>
    </location>
</feature>
<feature type="transmembrane region" description="Helical" evidence="7">
    <location>
        <begin position="302"/>
        <end position="324"/>
    </location>
</feature>
<feature type="transmembrane region" description="Helical" evidence="7">
    <location>
        <begin position="336"/>
        <end position="355"/>
    </location>
</feature>
<feature type="transmembrane region" description="Helical" evidence="7">
    <location>
        <begin position="168"/>
        <end position="187"/>
    </location>
</feature>
<feature type="transmembrane region" description="Helical" evidence="7">
    <location>
        <begin position="53"/>
        <end position="73"/>
    </location>
</feature>
<keyword evidence="6 7" id="KW-0472">Membrane</keyword>
<dbReference type="InterPro" id="IPR020846">
    <property type="entry name" value="MFS_dom"/>
</dbReference>
<dbReference type="GO" id="GO:0005886">
    <property type="term" value="C:plasma membrane"/>
    <property type="evidence" value="ECO:0007669"/>
    <property type="project" value="UniProtKB-SubCell"/>
</dbReference>
<dbReference type="EMBL" id="CP042392">
    <property type="protein sequence ID" value="QEA52827.1"/>
    <property type="molecule type" value="Genomic_DNA"/>
</dbReference>
<evidence type="ECO:0000256" key="4">
    <source>
        <dbReference type="ARBA" id="ARBA00022692"/>
    </source>
</evidence>
<dbReference type="Gene3D" id="1.20.1720.10">
    <property type="entry name" value="Multidrug resistance protein D"/>
    <property type="match status" value="1"/>
</dbReference>
<gene>
    <name evidence="9" type="ORF">FGL77_05575</name>
</gene>
<proteinExistence type="predicted"/>
<dbReference type="InterPro" id="IPR011701">
    <property type="entry name" value="MFS"/>
</dbReference>
<dbReference type="PROSITE" id="PS50850">
    <property type="entry name" value="MFS"/>
    <property type="match status" value="1"/>
</dbReference>
<evidence type="ECO:0000256" key="5">
    <source>
        <dbReference type="ARBA" id="ARBA00022989"/>
    </source>
</evidence>
<feature type="transmembrane region" description="Helical" evidence="7">
    <location>
        <begin position="199"/>
        <end position="221"/>
    </location>
</feature>
<feature type="transmembrane region" description="Helical" evidence="7">
    <location>
        <begin position="80"/>
        <end position="98"/>
    </location>
</feature>
<dbReference type="GO" id="GO:0022857">
    <property type="term" value="F:transmembrane transporter activity"/>
    <property type="evidence" value="ECO:0007669"/>
    <property type="project" value="InterPro"/>
</dbReference>
<dbReference type="SUPFAM" id="SSF103473">
    <property type="entry name" value="MFS general substrate transporter"/>
    <property type="match status" value="1"/>
</dbReference>
<protein>
    <submittedName>
        <fullName evidence="9">Multidrug efflux MFS transporter</fullName>
    </submittedName>
</protein>
<name>A0A5B8TED2_9LACO</name>
<keyword evidence="2" id="KW-0813">Transport</keyword>
<dbReference type="Proteomes" id="UP000321772">
    <property type="component" value="Chromosome"/>
</dbReference>
<keyword evidence="3" id="KW-1003">Cell membrane</keyword>
<dbReference type="NCBIfam" id="TIGR00711">
    <property type="entry name" value="efflux_EmrB"/>
    <property type="match status" value="1"/>
</dbReference>
<feature type="transmembrane region" description="Helical" evidence="7">
    <location>
        <begin position="233"/>
        <end position="254"/>
    </location>
</feature>
<reference evidence="9 10" key="1">
    <citation type="submission" date="2019-06" db="EMBL/GenBank/DDBJ databases">
        <title>Genome analyses of bacteria isolated from kimchi.</title>
        <authorList>
            <person name="Lee S."/>
            <person name="Ahn S."/>
            <person name="Roh S."/>
        </authorList>
    </citation>
    <scope>NUCLEOTIDE SEQUENCE [LARGE SCALE GENOMIC DNA]</scope>
    <source>
        <strain evidence="9 10">CBA3616</strain>
    </source>
</reference>
<evidence type="ECO:0000313" key="9">
    <source>
        <dbReference type="EMBL" id="QEA52827.1"/>
    </source>
</evidence>
<dbReference type="AlphaFoldDB" id="A0A5B8TED2"/>
<evidence type="ECO:0000256" key="1">
    <source>
        <dbReference type="ARBA" id="ARBA00004651"/>
    </source>
</evidence>
<dbReference type="PANTHER" id="PTHR23501">
    <property type="entry name" value="MAJOR FACILITATOR SUPERFAMILY"/>
    <property type="match status" value="1"/>
</dbReference>
<feature type="transmembrane region" description="Helical" evidence="7">
    <location>
        <begin position="104"/>
        <end position="128"/>
    </location>
</feature>
<keyword evidence="5 7" id="KW-1133">Transmembrane helix</keyword>
<keyword evidence="4 7" id="KW-0812">Transmembrane</keyword>
<dbReference type="Gene3D" id="1.20.1250.20">
    <property type="entry name" value="MFS general substrate transporter like domains"/>
    <property type="match status" value="1"/>
</dbReference>
<feature type="domain" description="Major facilitator superfamily (MFS) profile" evidence="8">
    <location>
        <begin position="15"/>
        <end position="490"/>
    </location>
</feature>
<comment type="subcellular location">
    <subcellularLocation>
        <location evidence="1">Cell membrane</location>
        <topology evidence="1">Multi-pass membrane protein</topology>
    </subcellularLocation>
</comment>
<evidence type="ECO:0000256" key="6">
    <source>
        <dbReference type="ARBA" id="ARBA00023136"/>
    </source>
</evidence>
<evidence type="ECO:0000256" key="3">
    <source>
        <dbReference type="ARBA" id="ARBA00022475"/>
    </source>
</evidence>
<evidence type="ECO:0000256" key="7">
    <source>
        <dbReference type="SAM" id="Phobius"/>
    </source>
</evidence>